<evidence type="ECO:0000256" key="5">
    <source>
        <dbReference type="ARBA" id="ARBA00022989"/>
    </source>
</evidence>
<dbReference type="InterPro" id="IPR003004">
    <property type="entry name" value="GspF/PilC"/>
</dbReference>
<evidence type="ECO:0000256" key="2">
    <source>
        <dbReference type="ARBA" id="ARBA00005745"/>
    </source>
</evidence>
<evidence type="ECO:0000313" key="9">
    <source>
        <dbReference type="EMBL" id="MCC3143748.1"/>
    </source>
</evidence>
<feature type="transmembrane region" description="Helical" evidence="7">
    <location>
        <begin position="109"/>
        <end position="136"/>
    </location>
</feature>
<dbReference type="RefSeq" id="WP_369414133.1">
    <property type="nucleotide sequence ID" value="NZ_JAJFAT010000001.1"/>
</dbReference>
<accession>A0AAW4WVZ0</accession>
<dbReference type="InterPro" id="IPR018076">
    <property type="entry name" value="T2SS_GspF_dom"/>
</dbReference>
<feature type="transmembrane region" description="Helical" evidence="7">
    <location>
        <begin position="163"/>
        <end position="183"/>
    </location>
</feature>
<feature type="domain" description="Type II secretion system protein GspF" evidence="8">
    <location>
        <begin position="215"/>
        <end position="335"/>
    </location>
</feature>
<reference evidence="9 10" key="1">
    <citation type="submission" date="2021-10" db="EMBL/GenBank/DDBJ databases">
        <authorList>
            <person name="Grouzdev D.S."/>
            <person name="Pantiukh K.S."/>
            <person name="Krutkina M.S."/>
        </authorList>
    </citation>
    <scope>NUCLEOTIDE SEQUENCE [LARGE SCALE GENOMIC DNA]</scope>
    <source>
        <strain evidence="9 10">Z-7514</strain>
    </source>
</reference>
<evidence type="ECO:0000256" key="7">
    <source>
        <dbReference type="SAM" id="Phobius"/>
    </source>
</evidence>
<evidence type="ECO:0000313" key="10">
    <source>
        <dbReference type="Proteomes" id="UP001199296"/>
    </source>
</evidence>
<organism evidence="9 10">
    <name type="scientific">Halanaerobium polyolivorans</name>
    <dbReference type="NCBI Taxonomy" id="2886943"/>
    <lineage>
        <taxon>Bacteria</taxon>
        <taxon>Bacillati</taxon>
        <taxon>Bacillota</taxon>
        <taxon>Clostridia</taxon>
        <taxon>Halanaerobiales</taxon>
        <taxon>Halanaerobiaceae</taxon>
        <taxon>Halanaerobium</taxon>
    </lineage>
</organism>
<keyword evidence="3" id="KW-1003">Cell membrane</keyword>
<sequence length="343" mass="39319">MFKKDFNLKFFCSQLHILLKTGLSLTKSLLVLSKQMSSEEDKKLIQEILKDLEKGNSLAESLAKKEEFPPLFTSVIKAGEKTGSLVQVINNLEKYYQNQSDLKNKLHKVCFYPITILTTLIISAVFLMKIIMPIFLELFAEFQGQLPLLTRIFLRLSLIIEEYLFLILLVFLTLILSLIYLFLSQKENGILEKIIFKVPILGRLYQYLILTKIASYLAIFLKSGMKLLPALKLLENIIASHQYKLFINNTILAVSKGGSLTESFADKDLIPDTFYYLLLSGEETVQMETMLERSGDYYYQKLKLGSERLLQYLEPFLITLTAVFVALLAAAVITPMFQLYLII</sequence>
<evidence type="ECO:0000256" key="6">
    <source>
        <dbReference type="ARBA" id="ARBA00023136"/>
    </source>
</evidence>
<dbReference type="EMBL" id="JAJFAT010000001">
    <property type="protein sequence ID" value="MCC3143748.1"/>
    <property type="molecule type" value="Genomic_DNA"/>
</dbReference>
<dbReference type="PANTHER" id="PTHR30012:SF0">
    <property type="entry name" value="TYPE II SECRETION SYSTEM PROTEIN F-RELATED"/>
    <property type="match status" value="1"/>
</dbReference>
<protein>
    <submittedName>
        <fullName evidence="9">Type II secretion system F family protein</fullName>
    </submittedName>
</protein>
<dbReference type="GO" id="GO:0005886">
    <property type="term" value="C:plasma membrane"/>
    <property type="evidence" value="ECO:0007669"/>
    <property type="project" value="UniProtKB-SubCell"/>
</dbReference>
<keyword evidence="10" id="KW-1185">Reference proteome</keyword>
<evidence type="ECO:0000259" key="8">
    <source>
        <dbReference type="Pfam" id="PF00482"/>
    </source>
</evidence>
<gene>
    <name evidence="9" type="ORF">LJ207_00210</name>
</gene>
<dbReference type="Pfam" id="PF00482">
    <property type="entry name" value="T2SSF"/>
    <property type="match status" value="2"/>
</dbReference>
<keyword evidence="4 7" id="KW-0812">Transmembrane</keyword>
<name>A0AAW4WVZ0_9FIRM</name>
<dbReference type="PANTHER" id="PTHR30012">
    <property type="entry name" value="GENERAL SECRETION PATHWAY PROTEIN"/>
    <property type="match status" value="1"/>
</dbReference>
<feature type="transmembrane region" description="Helical" evidence="7">
    <location>
        <begin position="204"/>
        <end position="221"/>
    </location>
</feature>
<dbReference type="PRINTS" id="PR00812">
    <property type="entry name" value="BCTERIALGSPF"/>
</dbReference>
<comment type="subcellular location">
    <subcellularLocation>
        <location evidence="1">Cell membrane</location>
        <topology evidence="1">Multi-pass membrane protein</topology>
    </subcellularLocation>
</comment>
<comment type="similarity">
    <text evidence="2">Belongs to the GSP F family.</text>
</comment>
<evidence type="ECO:0000256" key="3">
    <source>
        <dbReference type="ARBA" id="ARBA00022475"/>
    </source>
</evidence>
<keyword evidence="5 7" id="KW-1133">Transmembrane helix</keyword>
<keyword evidence="6 7" id="KW-0472">Membrane</keyword>
<dbReference type="AlphaFoldDB" id="A0AAW4WVZ0"/>
<evidence type="ECO:0000256" key="4">
    <source>
        <dbReference type="ARBA" id="ARBA00022692"/>
    </source>
</evidence>
<feature type="domain" description="Type II secretion system protein GspF" evidence="8">
    <location>
        <begin position="11"/>
        <end position="133"/>
    </location>
</feature>
<dbReference type="Gene3D" id="1.20.81.30">
    <property type="entry name" value="Type II secretion system (T2SS), domain F"/>
    <property type="match status" value="2"/>
</dbReference>
<dbReference type="Proteomes" id="UP001199296">
    <property type="component" value="Unassembled WGS sequence"/>
</dbReference>
<proteinExistence type="inferred from homology"/>
<feature type="transmembrane region" description="Helical" evidence="7">
    <location>
        <begin position="316"/>
        <end position="342"/>
    </location>
</feature>
<dbReference type="InterPro" id="IPR042094">
    <property type="entry name" value="T2SS_GspF_sf"/>
</dbReference>
<comment type="caution">
    <text evidence="9">The sequence shown here is derived from an EMBL/GenBank/DDBJ whole genome shotgun (WGS) entry which is preliminary data.</text>
</comment>
<evidence type="ECO:0000256" key="1">
    <source>
        <dbReference type="ARBA" id="ARBA00004651"/>
    </source>
</evidence>